<accession>A0A1H8AXC7</accession>
<dbReference type="AlphaFoldDB" id="A0A1H8AXC7"/>
<name>A0A1H8AXC7_9FIRM</name>
<dbReference type="RefSeq" id="WP_242943101.1">
    <property type="nucleotide sequence ID" value="NZ_FOCG01000001.1"/>
</dbReference>
<protein>
    <submittedName>
        <fullName evidence="7">Glycosyl hydrolases family 31</fullName>
    </submittedName>
</protein>
<dbReference type="Proteomes" id="UP000199158">
    <property type="component" value="Unassembled WGS sequence"/>
</dbReference>
<gene>
    <name evidence="7" type="ORF">SAMN05216180_1599</name>
</gene>
<sequence>MELRFLEKEYWYGGYVTEGVRQPYGAESDVVLDLTQNSTPNQAMPLFVSTHGRWLWQDRGFPVQFKKGVIDCPDDVEIGKAGDSLRTAYSGAMKKHFPFHPCHLAPQMFQTPVYNTWIELTFYQTQQAVLNYAENIVRNGLPAGVLIIDDGWSDYYGKWSFSRESFSAPEQMLRQLHEWGFFVMVWVCPFITPDTLVYRELKEQNLLVKNGCGEVHIAHWWNGWSAVLDLSKAAARSWLDKQMDELRKLGVDGFKFDAGDSTYYPVDGEISPDGHSGFWAAYGERFHFNEFRVTTKAGGWSLMQRLCDKDHSWGETGLAALIPDALIQNLTGHPFCSPDMIGGGEYRNFLSQTSLDPELFLRHTEVACLMPVMQFSAAPWRVLSSPYFDRIKNLVQIRNKYWEEINRAIQLCRETGEPILRPLEYEFPNQGWAQVMDEFMLGDALLVAPILVKNTNVRQVAIPKGCWGWKDAIIESTGMILEITTEQGDLIVLRKL</sequence>
<dbReference type="GO" id="GO:0004553">
    <property type="term" value="F:hydrolase activity, hydrolyzing O-glycosyl compounds"/>
    <property type="evidence" value="ECO:0007669"/>
    <property type="project" value="InterPro"/>
</dbReference>
<dbReference type="InterPro" id="IPR000322">
    <property type="entry name" value="Glyco_hydro_31_TIM"/>
</dbReference>
<dbReference type="Pfam" id="PF21365">
    <property type="entry name" value="Glyco_hydro_31_3rd"/>
    <property type="match status" value="1"/>
</dbReference>
<evidence type="ECO:0000256" key="4">
    <source>
        <dbReference type="RuleBase" id="RU361185"/>
    </source>
</evidence>
<evidence type="ECO:0000256" key="2">
    <source>
        <dbReference type="ARBA" id="ARBA00022801"/>
    </source>
</evidence>
<dbReference type="Gene3D" id="3.20.20.80">
    <property type="entry name" value="Glycosidases"/>
    <property type="match status" value="1"/>
</dbReference>
<feature type="domain" description="Glycoside hydrolase family 31 TIM barrel" evidence="5">
    <location>
        <begin position="108"/>
        <end position="262"/>
    </location>
</feature>
<keyword evidence="2 4" id="KW-0378">Hydrolase</keyword>
<dbReference type="InterPro" id="IPR017853">
    <property type="entry name" value="GH"/>
</dbReference>
<keyword evidence="3 4" id="KW-0326">Glycosidase</keyword>
<evidence type="ECO:0000256" key="3">
    <source>
        <dbReference type="ARBA" id="ARBA00023295"/>
    </source>
</evidence>
<reference evidence="7 8" key="1">
    <citation type="submission" date="2016-10" db="EMBL/GenBank/DDBJ databases">
        <authorList>
            <person name="de Groot N.N."/>
        </authorList>
    </citation>
    <scope>NUCLEOTIDE SEQUENCE [LARGE SCALE GENOMIC DNA]</scope>
    <source>
        <strain evidence="7 8">CGMCC 1.5070</strain>
    </source>
</reference>
<dbReference type="Pfam" id="PF01055">
    <property type="entry name" value="Glyco_hydro_31_2nd"/>
    <property type="match status" value="1"/>
</dbReference>
<dbReference type="InterPro" id="IPR048395">
    <property type="entry name" value="Glyco_hydro_31_C"/>
</dbReference>
<dbReference type="PANTHER" id="PTHR43053:SF4">
    <property type="entry name" value="MYOGENESIS-REGULATING GLYCOSIDASE"/>
    <property type="match status" value="1"/>
</dbReference>
<evidence type="ECO:0000259" key="5">
    <source>
        <dbReference type="Pfam" id="PF01055"/>
    </source>
</evidence>
<keyword evidence="8" id="KW-1185">Reference proteome</keyword>
<evidence type="ECO:0000256" key="1">
    <source>
        <dbReference type="ARBA" id="ARBA00007806"/>
    </source>
</evidence>
<organism evidence="7 8">
    <name type="scientific">Hydrogenoanaerobacterium saccharovorans</name>
    <dbReference type="NCBI Taxonomy" id="474960"/>
    <lineage>
        <taxon>Bacteria</taxon>
        <taxon>Bacillati</taxon>
        <taxon>Bacillota</taxon>
        <taxon>Clostridia</taxon>
        <taxon>Eubacteriales</taxon>
        <taxon>Oscillospiraceae</taxon>
        <taxon>Hydrogenoanaerobacterium</taxon>
    </lineage>
</organism>
<evidence type="ECO:0000313" key="8">
    <source>
        <dbReference type="Proteomes" id="UP000199158"/>
    </source>
</evidence>
<dbReference type="STRING" id="474960.SAMN05216180_1599"/>
<dbReference type="GO" id="GO:0005975">
    <property type="term" value="P:carbohydrate metabolic process"/>
    <property type="evidence" value="ECO:0007669"/>
    <property type="project" value="InterPro"/>
</dbReference>
<dbReference type="CDD" id="cd06592">
    <property type="entry name" value="GH31_NET37"/>
    <property type="match status" value="1"/>
</dbReference>
<proteinExistence type="inferred from homology"/>
<dbReference type="SUPFAM" id="SSF51445">
    <property type="entry name" value="(Trans)glycosidases"/>
    <property type="match status" value="1"/>
</dbReference>
<evidence type="ECO:0000313" key="7">
    <source>
        <dbReference type="EMBL" id="SEM75400.1"/>
    </source>
</evidence>
<dbReference type="EMBL" id="FOCG01000001">
    <property type="protein sequence ID" value="SEM75400.1"/>
    <property type="molecule type" value="Genomic_DNA"/>
</dbReference>
<dbReference type="InterPro" id="IPR050985">
    <property type="entry name" value="Alpha-glycosidase_related"/>
</dbReference>
<evidence type="ECO:0000259" key="6">
    <source>
        <dbReference type="Pfam" id="PF21365"/>
    </source>
</evidence>
<feature type="domain" description="Glycosyl hydrolase family 31 C-terminal" evidence="6">
    <location>
        <begin position="416"/>
        <end position="471"/>
    </location>
</feature>
<comment type="similarity">
    <text evidence="1 4">Belongs to the glycosyl hydrolase 31 family.</text>
</comment>
<dbReference type="PANTHER" id="PTHR43053">
    <property type="entry name" value="GLYCOSIDASE FAMILY 31"/>
    <property type="match status" value="1"/>
</dbReference>